<dbReference type="Gene3D" id="1.20.1290.10">
    <property type="entry name" value="AhpD-like"/>
    <property type="match status" value="1"/>
</dbReference>
<dbReference type="InterPro" id="IPR052512">
    <property type="entry name" value="4CMD/NDH-1_regulator"/>
</dbReference>
<proteinExistence type="predicted"/>
<keyword evidence="2" id="KW-0456">Lyase</keyword>
<dbReference type="NCBIfam" id="TIGR02425">
    <property type="entry name" value="decarb_PcaC"/>
    <property type="match status" value="1"/>
</dbReference>
<dbReference type="InterPro" id="IPR003779">
    <property type="entry name" value="CMD-like"/>
</dbReference>
<dbReference type="Proteomes" id="UP000547458">
    <property type="component" value="Unassembled WGS sequence"/>
</dbReference>
<organism evidence="2 3">
    <name type="scientific">Arthrobacter pigmenti</name>
    <dbReference type="NCBI Taxonomy" id="271432"/>
    <lineage>
        <taxon>Bacteria</taxon>
        <taxon>Bacillati</taxon>
        <taxon>Actinomycetota</taxon>
        <taxon>Actinomycetes</taxon>
        <taxon>Micrococcales</taxon>
        <taxon>Micrococcaceae</taxon>
        <taxon>Arthrobacter</taxon>
    </lineage>
</organism>
<gene>
    <name evidence="2" type="ORF">BJ994_002867</name>
</gene>
<comment type="caution">
    <text evidence="2">The sequence shown here is derived from an EMBL/GenBank/DDBJ whole genome shotgun (WGS) entry which is preliminary data.</text>
</comment>
<dbReference type="EMBL" id="JAATJL010000001">
    <property type="protein sequence ID" value="NJC23791.1"/>
    <property type="molecule type" value="Genomic_DNA"/>
</dbReference>
<name>A0A846S039_9MICC</name>
<accession>A0A846S039</accession>
<dbReference type="PANTHER" id="PTHR33570:SF2">
    <property type="entry name" value="CARBOXYMUCONOLACTONE DECARBOXYLASE-LIKE DOMAIN-CONTAINING PROTEIN"/>
    <property type="match status" value="1"/>
</dbReference>
<dbReference type="GO" id="GO:0047575">
    <property type="term" value="F:4-carboxymuconolactone decarboxylase activity"/>
    <property type="evidence" value="ECO:0007669"/>
    <property type="project" value="UniProtKB-EC"/>
</dbReference>
<dbReference type="InterPro" id="IPR012788">
    <property type="entry name" value="Decarb_PcaC"/>
</dbReference>
<keyword evidence="3" id="KW-1185">Reference proteome</keyword>
<evidence type="ECO:0000313" key="2">
    <source>
        <dbReference type="EMBL" id="NJC23791.1"/>
    </source>
</evidence>
<dbReference type="PANTHER" id="PTHR33570">
    <property type="entry name" value="4-CARBOXYMUCONOLACTONE DECARBOXYLASE FAMILY PROTEIN"/>
    <property type="match status" value="1"/>
</dbReference>
<evidence type="ECO:0000313" key="3">
    <source>
        <dbReference type="Proteomes" id="UP000547458"/>
    </source>
</evidence>
<sequence length="134" mass="14869">MNHNDTHAITYEEGLATRKEVLGAAHVDRSLSQVSEFSRPIQELVTEYCWGAVWNREGLDRRSRSMINLAMLTALNRSHELAVHVKGAVTNGVTEQEIQEVLMQTAIYVGVPAALESFRVAEKVLSGMKVDTTS</sequence>
<dbReference type="AlphaFoldDB" id="A0A846S039"/>
<dbReference type="RefSeq" id="WP_167995119.1">
    <property type="nucleotide sequence ID" value="NZ_JAATJL010000001.1"/>
</dbReference>
<dbReference type="SUPFAM" id="SSF69118">
    <property type="entry name" value="AhpD-like"/>
    <property type="match status" value="1"/>
</dbReference>
<evidence type="ECO:0000259" key="1">
    <source>
        <dbReference type="Pfam" id="PF02627"/>
    </source>
</evidence>
<feature type="domain" description="Carboxymuconolactone decarboxylase-like" evidence="1">
    <location>
        <begin position="41"/>
        <end position="122"/>
    </location>
</feature>
<dbReference type="EC" id="4.1.1.44" evidence="2"/>
<dbReference type="GO" id="GO:0051920">
    <property type="term" value="F:peroxiredoxin activity"/>
    <property type="evidence" value="ECO:0007669"/>
    <property type="project" value="InterPro"/>
</dbReference>
<dbReference type="InterPro" id="IPR029032">
    <property type="entry name" value="AhpD-like"/>
</dbReference>
<reference evidence="2 3" key="1">
    <citation type="submission" date="2020-03" db="EMBL/GenBank/DDBJ databases">
        <title>Sequencing the genomes of 1000 actinobacteria strains.</title>
        <authorList>
            <person name="Klenk H.-P."/>
        </authorList>
    </citation>
    <scope>NUCLEOTIDE SEQUENCE [LARGE SCALE GENOMIC DNA]</scope>
    <source>
        <strain evidence="2 3">DSM 16403</strain>
    </source>
</reference>
<protein>
    <submittedName>
        <fullName evidence="2">4-carboxymuconolactone decarboxylase</fullName>
        <ecNumber evidence="2">4.1.1.44</ecNumber>
    </submittedName>
</protein>
<dbReference type="Pfam" id="PF02627">
    <property type="entry name" value="CMD"/>
    <property type="match status" value="1"/>
</dbReference>